<dbReference type="Pfam" id="PF00672">
    <property type="entry name" value="HAMP"/>
    <property type="match status" value="1"/>
</dbReference>
<dbReference type="Pfam" id="PF00512">
    <property type="entry name" value="HisKA"/>
    <property type="match status" value="1"/>
</dbReference>
<evidence type="ECO:0000256" key="12">
    <source>
        <dbReference type="ARBA" id="ARBA00023012"/>
    </source>
</evidence>
<protein>
    <recommendedName>
        <fullName evidence="3">histidine kinase</fullName>
        <ecNumber evidence="3">2.7.13.3</ecNumber>
    </recommendedName>
</protein>
<dbReference type="SMART" id="SM00304">
    <property type="entry name" value="HAMP"/>
    <property type="match status" value="1"/>
</dbReference>
<keyword evidence="12" id="KW-0902">Two-component regulatory system</keyword>
<dbReference type="PROSITE" id="PS50885">
    <property type="entry name" value="HAMP"/>
    <property type="match status" value="1"/>
</dbReference>
<dbReference type="GO" id="GO:0005886">
    <property type="term" value="C:plasma membrane"/>
    <property type="evidence" value="ECO:0007669"/>
    <property type="project" value="UniProtKB-SubCell"/>
</dbReference>
<organism evidence="17 18">
    <name type="scientific">Anaerobacterium chartisolvens</name>
    <dbReference type="NCBI Taxonomy" id="1297424"/>
    <lineage>
        <taxon>Bacteria</taxon>
        <taxon>Bacillati</taxon>
        <taxon>Bacillota</taxon>
        <taxon>Clostridia</taxon>
        <taxon>Eubacteriales</taxon>
        <taxon>Oscillospiraceae</taxon>
        <taxon>Anaerobacterium</taxon>
    </lineage>
</organism>
<evidence type="ECO:0000313" key="17">
    <source>
        <dbReference type="EMBL" id="RCX12951.1"/>
    </source>
</evidence>
<evidence type="ECO:0000256" key="9">
    <source>
        <dbReference type="ARBA" id="ARBA00022777"/>
    </source>
</evidence>
<dbReference type="EC" id="2.7.13.3" evidence="3"/>
<evidence type="ECO:0000256" key="14">
    <source>
        <dbReference type="SAM" id="Phobius"/>
    </source>
</evidence>
<dbReference type="InterPro" id="IPR005467">
    <property type="entry name" value="His_kinase_dom"/>
</dbReference>
<gene>
    <name evidence="17" type="ORF">DFR58_1197</name>
</gene>
<dbReference type="InterPro" id="IPR050398">
    <property type="entry name" value="HssS/ArlS-like"/>
</dbReference>
<dbReference type="InterPro" id="IPR003660">
    <property type="entry name" value="HAMP_dom"/>
</dbReference>
<evidence type="ECO:0000256" key="7">
    <source>
        <dbReference type="ARBA" id="ARBA00022692"/>
    </source>
</evidence>
<evidence type="ECO:0000259" key="15">
    <source>
        <dbReference type="PROSITE" id="PS50109"/>
    </source>
</evidence>
<dbReference type="CDD" id="cd06225">
    <property type="entry name" value="HAMP"/>
    <property type="match status" value="1"/>
</dbReference>
<keyword evidence="11 14" id="KW-1133">Transmembrane helix</keyword>
<comment type="subcellular location">
    <subcellularLocation>
        <location evidence="2">Cell membrane</location>
        <topology evidence="2">Multi-pass membrane protein</topology>
    </subcellularLocation>
</comment>
<name>A0A369AUR9_9FIRM</name>
<keyword evidence="4" id="KW-1003">Cell membrane</keyword>
<dbReference type="InterPro" id="IPR004358">
    <property type="entry name" value="Sig_transdc_His_kin-like_C"/>
</dbReference>
<keyword evidence="13 14" id="KW-0472">Membrane</keyword>
<dbReference type="PANTHER" id="PTHR45528:SF1">
    <property type="entry name" value="SENSOR HISTIDINE KINASE CPXA"/>
    <property type="match status" value="1"/>
</dbReference>
<dbReference type="RefSeq" id="WP_114298705.1">
    <property type="nucleotide sequence ID" value="NZ_QPJT01000019.1"/>
</dbReference>
<evidence type="ECO:0000259" key="16">
    <source>
        <dbReference type="PROSITE" id="PS50885"/>
    </source>
</evidence>
<sequence length="485" mass="54727">MTIKKRLFYSNLVMVVAPLIAFIAASLIFGGILRATLFSDFSGISLVDESLLEIQTIIDDSDMNLLVGNQAAQNDLMDKIADKGFRLWVEQEGEVLFTNMNHREQSYISQYIVSERLQASNQTFWDRTFDFNLLWHRVETNAAPIVFIAVGSNKTMPFEAIGVTSASTIIVFLMLIIAVVVFIVVVISLFLANKIVKKIILPLDNLCDGAERIREGNLDEDIPYGGIEELEKVCGSFNEMQRQLKANIKKNEVYEQNRKEMLVGISHDLRTPLTSIKSYVKGLQDEVAKTPEKQKEYLDVIYRKSCDMEGLLNRLFLFSKLETGNMPFNFDSIFIQKYIATLLDSLEYDLKKNNAILTLENTCSHQKVLLDTEQMTRTITNIIDNSIKYNPSKQVHITVTLTPQDDKINIRIQDDGLGVSTKQLSRLFDSFYRGDESRKNSNDGSGLGLAIAKNIVIAHGGSIYAESYNGLAIIIELPVEKEDSQ</sequence>
<evidence type="ECO:0000313" key="18">
    <source>
        <dbReference type="Proteomes" id="UP000253034"/>
    </source>
</evidence>
<dbReference type="Gene3D" id="1.10.287.130">
    <property type="match status" value="1"/>
</dbReference>
<dbReference type="PROSITE" id="PS50109">
    <property type="entry name" value="HIS_KIN"/>
    <property type="match status" value="1"/>
</dbReference>
<evidence type="ECO:0000256" key="8">
    <source>
        <dbReference type="ARBA" id="ARBA00022741"/>
    </source>
</evidence>
<dbReference type="PRINTS" id="PR00344">
    <property type="entry name" value="BCTRLSENSOR"/>
</dbReference>
<dbReference type="AlphaFoldDB" id="A0A369AUR9"/>
<keyword evidence="10" id="KW-0067">ATP-binding</keyword>
<dbReference type="SMART" id="SM00388">
    <property type="entry name" value="HisKA"/>
    <property type="match status" value="1"/>
</dbReference>
<proteinExistence type="predicted"/>
<dbReference type="InterPro" id="IPR036097">
    <property type="entry name" value="HisK_dim/P_sf"/>
</dbReference>
<dbReference type="InterPro" id="IPR003594">
    <property type="entry name" value="HATPase_dom"/>
</dbReference>
<dbReference type="PANTHER" id="PTHR45528">
    <property type="entry name" value="SENSOR HISTIDINE KINASE CPXA"/>
    <property type="match status" value="1"/>
</dbReference>
<evidence type="ECO:0000256" key="2">
    <source>
        <dbReference type="ARBA" id="ARBA00004651"/>
    </source>
</evidence>
<keyword evidence="9" id="KW-0418">Kinase</keyword>
<dbReference type="InterPro" id="IPR003661">
    <property type="entry name" value="HisK_dim/P_dom"/>
</dbReference>
<evidence type="ECO:0000256" key="1">
    <source>
        <dbReference type="ARBA" id="ARBA00000085"/>
    </source>
</evidence>
<feature type="domain" description="HAMP" evidence="16">
    <location>
        <begin position="197"/>
        <end position="249"/>
    </location>
</feature>
<comment type="catalytic activity">
    <reaction evidence="1">
        <text>ATP + protein L-histidine = ADP + protein N-phospho-L-histidine.</text>
        <dbReference type="EC" id="2.7.13.3"/>
    </reaction>
</comment>
<dbReference type="GO" id="GO:0005524">
    <property type="term" value="F:ATP binding"/>
    <property type="evidence" value="ECO:0007669"/>
    <property type="project" value="UniProtKB-KW"/>
</dbReference>
<dbReference type="OrthoDB" id="335833at2"/>
<evidence type="ECO:0000256" key="13">
    <source>
        <dbReference type="ARBA" id="ARBA00023136"/>
    </source>
</evidence>
<dbReference type="Gene3D" id="6.10.340.10">
    <property type="match status" value="1"/>
</dbReference>
<evidence type="ECO:0000256" key="3">
    <source>
        <dbReference type="ARBA" id="ARBA00012438"/>
    </source>
</evidence>
<keyword evidence="8" id="KW-0547">Nucleotide-binding</keyword>
<accession>A0A369AUR9</accession>
<dbReference type="Proteomes" id="UP000253034">
    <property type="component" value="Unassembled WGS sequence"/>
</dbReference>
<dbReference type="Pfam" id="PF02518">
    <property type="entry name" value="HATPase_c"/>
    <property type="match status" value="1"/>
</dbReference>
<dbReference type="SMART" id="SM00387">
    <property type="entry name" value="HATPase_c"/>
    <property type="match status" value="1"/>
</dbReference>
<evidence type="ECO:0000256" key="4">
    <source>
        <dbReference type="ARBA" id="ARBA00022475"/>
    </source>
</evidence>
<dbReference type="GO" id="GO:0000155">
    <property type="term" value="F:phosphorelay sensor kinase activity"/>
    <property type="evidence" value="ECO:0007669"/>
    <property type="project" value="InterPro"/>
</dbReference>
<evidence type="ECO:0000256" key="6">
    <source>
        <dbReference type="ARBA" id="ARBA00022679"/>
    </source>
</evidence>
<keyword evidence="7 14" id="KW-0812">Transmembrane</keyword>
<dbReference type="InterPro" id="IPR036890">
    <property type="entry name" value="HATPase_C_sf"/>
</dbReference>
<dbReference type="SUPFAM" id="SSF158472">
    <property type="entry name" value="HAMP domain-like"/>
    <property type="match status" value="1"/>
</dbReference>
<keyword evidence="6" id="KW-0808">Transferase</keyword>
<dbReference type="CDD" id="cd00082">
    <property type="entry name" value="HisKA"/>
    <property type="match status" value="1"/>
</dbReference>
<keyword evidence="18" id="KW-1185">Reference proteome</keyword>
<dbReference type="SUPFAM" id="SSF55874">
    <property type="entry name" value="ATPase domain of HSP90 chaperone/DNA topoisomerase II/histidine kinase"/>
    <property type="match status" value="1"/>
</dbReference>
<feature type="transmembrane region" description="Helical" evidence="14">
    <location>
        <begin position="169"/>
        <end position="192"/>
    </location>
</feature>
<keyword evidence="5" id="KW-0597">Phosphoprotein</keyword>
<evidence type="ECO:0000256" key="5">
    <source>
        <dbReference type="ARBA" id="ARBA00022553"/>
    </source>
</evidence>
<reference evidence="17 18" key="1">
    <citation type="submission" date="2018-07" db="EMBL/GenBank/DDBJ databases">
        <title>Genomic Encyclopedia of Type Strains, Phase IV (KMG-IV): sequencing the most valuable type-strain genomes for metagenomic binning, comparative biology and taxonomic classification.</title>
        <authorList>
            <person name="Goeker M."/>
        </authorList>
    </citation>
    <scope>NUCLEOTIDE SEQUENCE [LARGE SCALE GENOMIC DNA]</scope>
    <source>
        <strain evidence="17 18">DSM 27016</strain>
    </source>
</reference>
<feature type="domain" description="Histidine kinase" evidence="15">
    <location>
        <begin position="264"/>
        <end position="481"/>
    </location>
</feature>
<evidence type="ECO:0000256" key="10">
    <source>
        <dbReference type="ARBA" id="ARBA00022840"/>
    </source>
</evidence>
<comment type="caution">
    <text evidence="17">The sequence shown here is derived from an EMBL/GenBank/DDBJ whole genome shotgun (WGS) entry which is preliminary data.</text>
</comment>
<dbReference type="EMBL" id="QPJT01000019">
    <property type="protein sequence ID" value="RCX12951.1"/>
    <property type="molecule type" value="Genomic_DNA"/>
</dbReference>
<evidence type="ECO:0000256" key="11">
    <source>
        <dbReference type="ARBA" id="ARBA00022989"/>
    </source>
</evidence>
<feature type="transmembrane region" description="Helical" evidence="14">
    <location>
        <begin position="12"/>
        <end position="33"/>
    </location>
</feature>
<dbReference type="SUPFAM" id="SSF47384">
    <property type="entry name" value="Homodimeric domain of signal transducing histidine kinase"/>
    <property type="match status" value="1"/>
</dbReference>
<dbReference type="Gene3D" id="3.30.565.10">
    <property type="entry name" value="Histidine kinase-like ATPase, C-terminal domain"/>
    <property type="match status" value="1"/>
</dbReference>
<dbReference type="FunFam" id="3.30.565.10:FF:000006">
    <property type="entry name" value="Sensor histidine kinase WalK"/>
    <property type="match status" value="1"/>
</dbReference>